<dbReference type="CDD" id="cd06581">
    <property type="entry name" value="TM_PBP1_LivM_like"/>
    <property type="match status" value="1"/>
</dbReference>
<keyword evidence="2" id="KW-1003">Cell membrane</keyword>
<dbReference type="InterPro" id="IPR043428">
    <property type="entry name" value="LivM-like"/>
</dbReference>
<keyword evidence="9" id="KW-1185">Reference proteome</keyword>
<evidence type="ECO:0000313" key="8">
    <source>
        <dbReference type="EMBL" id="GMA40336.1"/>
    </source>
</evidence>
<evidence type="ECO:0000256" key="6">
    <source>
        <dbReference type="SAM" id="MobiDB-lite"/>
    </source>
</evidence>
<dbReference type="Pfam" id="PF02653">
    <property type="entry name" value="BPD_transp_2"/>
    <property type="match status" value="1"/>
</dbReference>
<comment type="subcellular location">
    <subcellularLocation>
        <location evidence="1">Cell membrane</location>
        <topology evidence="1">Multi-pass membrane protein</topology>
    </subcellularLocation>
</comment>
<feature type="compositionally biased region" description="Low complexity" evidence="6">
    <location>
        <begin position="1"/>
        <end position="20"/>
    </location>
</feature>
<keyword evidence="3 7" id="KW-0812">Transmembrane</keyword>
<keyword evidence="4 7" id="KW-1133">Transmembrane helix</keyword>
<feature type="compositionally biased region" description="Basic and acidic residues" evidence="6">
    <location>
        <begin position="378"/>
        <end position="411"/>
    </location>
</feature>
<gene>
    <name evidence="8" type="primary">livM</name>
    <name evidence="8" type="ORF">GCM10025883_23810</name>
</gene>
<feature type="transmembrane region" description="Helical" evidence="7">
    <location>
        <begin position="65"/>
        <end position="84"/>
    </location>
</feature>
<evidence type="ECO:0000256" key="5">
    <source>
        <dbReference type="ARBA" id="ARBA00023136"/>
    </source>
</evidence>
<dbReference type="InterPro" id="IPR001851">
    <property type="entry name" value="ABC_transp_permease"/>
</dbReference>
<evidence type="ECO:0000256" key="3">
    <source>
        <dbReference type="ARBA" id="ARBA00022692"/>
    </source>
</evidence>
<dbReference type="PANTHER" id="PTHR30482:SF20">
    <property type="entry name" value="HIGH-AFFINITY BRANCHED-CHAIN AMINO ACID TRANSPORT SYSTEM PERMEASE PROTEIN LIVM"/>
    <property type="match status" value="1"/>
</dbReference>
<protein>
    <submittedName>
        <fullName evidence="8">Branched-chain amino acid ABC transporter permease</fullName>
    </submittedName>
</protein>
<feature type="transmembrane region" description="Helical" evidence="7">
    <location>
        <begin position="252"/>
        <end position="277"/>
    </location>
</feature>
<feature type="region of interest" description="Disordered" evidence="6">
    <location>
        <begin position="1"/>
        <end position="27"/>
    </location>
</feature>
<feature type="transmembrane region" description="Helical" evidence="7">
    <location>
        <begin position="289"/>
        <end position="318"/>
    </location>
</feature>
<organism evidence="8 9">
    <name type="scientific">Mobilicoccus caccae</name>
    <dbReference type="NCBI Taxonomy" id="1859295"/>
    <lineage>
        <taxon>Bacteria</taxon>
        <taxon>Bacillati</taxon>
        <taxon>Actinomycetota</taxon>
        <taxon>Actinomycetes</taxon>
        <taxon>Micrococcales</taxon>
        <taxon>Dermatophilaceae</taxon>
        <taxon>Mobilicoccus</taxon>
    </lineage>
</organism>
<name>A0ABQ6ITG1_9MICO</name>
<feature type="transmembrane region" description="Helical" evidence="7">
    <location>
        <begin position="338"/>
        <end position="359"/>
    </location>
</feature>
<evidence type="ECO:0000256" key="1">
    <source>
        <dbReference type="ARBA" id="ARBA00004651"/>
    </source>
</evidence>
<evidence type="ECO:0000256" key="4">
    <source>
        <dbReference type="ARBA" id="ARBA00022989"/>
    </source>
</evidence>
<feature type="transmembrane region" description="Helical" evidence="7">
    <location>
        <begin position="116"/>
        <end position="139"/>
    </location>
</feature>
<evidence type="ECO:0000313" key="9">
    <source>
        <dbReference type="Proteomes" id="UP001157126"/>
    </source>
</evidence>
<reference evidence="9" key="1">
    <citation type="journal article" date="2019" name="Int. J. Syst. Evol. Microbiol.">
        <title>The Global Catalogue of Microorganisms (GCM) 10K type strain sequencing project: providing services to taxonomists for standard genome sequencing and annotation.</title>
        <authorList>
            <consortium name="The Broad Institute Genomics Platform"/>
            <consortium name="The Broad Institute Genome Sequencing Center for Infectious Disease"/>
            <person name="Wu L."/>
            <person name="Ma J."/>
        </authorList>
    </citation>
    <scope>NUCLEOTIDE SEQUENCE [LARGE SCALE GENOMIC DNA]</scope>
    <source>
        <strain evidence="9">NBRC 113072</strain>
    </source>
</reference>
<dbReference type="PANTHER" id="PTHR30482">
    <property type="entry name" value="HIGH-AFFINITY BRANCHED-CHAIN AMINO ACID TRANSPORT SYSTEM PERMEASE"/>
    <property type="match status" value="1"/>
</dbReference>
<dbReference type="RefSeq" id="WP_284304063.1">
    <property type="nucleotide sequence ID" value="NZ_BSUO01000001.1"/>
</dbReference>
<evidence type="ECO:0000256" key="7">
    <source>
        <dbReference type="SAM" id="Phobius"/>
    </source>
</evidence>
<feature type="transmembrane region" description="Helical" evidence="7">
    <location>
        <begin position="202"/>
        <end position="222"/>
    </location>
</feature>
<accession>A0ABQ6ITG1</accession>
<feature type="region of interest" description="Disordered" evidence="6">
    <location>
        <begin position="370"/>
        <end position="411"/>
    </location>
</feature>
<sequence length="411" mass="41958">MGATGSRTASAESTASTPARSARRNPLRRLADGPPMLRHALVGLVVLLVVIALIAASAPFVQGQLASLAYMSVAAAGLTVLTGLSGQLSLGHGAFMAIGAYTAALLLPSSTQQSPIIVVLGAATLVALVVGIVVGLAAARLHGPYLAGATLALAVAVPGLAIYFADVFGGEQGLNVSAPRIPRWFDDALFFVTGRELTNMGFLANLAWIVLVIVLVLLANLASGRTGRQWRAVRDDEVAASLAGIDLGRSRVLAFVVSAAAASLAGALLAMATRIVAPAGFTLTLSLGLLAAIVLGGLGTLSGAVIGSAIIVLLPQLATSVGSDMGLSDLQAAELAPLAYGLTTMLVILLAPQGLVGTVRTAWLRRRGAAAAAPSTPTERENTHRTDDTPDRAANDHGRTHDERMINKETT</sequence>
<keyword evidence="5 7" id="KW-0472">Membrane</keyword>
<proteinExistence type="predicted"/>
<comment type="caution">
    <text evidence="8">The sequence shown here is derived from an EMBL/GenBank/DDBJ whole genome shotgun (WGS) entry which is preliminary data.</text>
</comment>
<feature type="transmembrane region" description="Helical" evidence="7">
    <location>
        <begin position="145"/>
        <end position="165"/>
    </location>
</feature>
<dbReference type="Proteomes" id="UP001157126">
    <property type="component" value="Unassembled WGS sequence"/>
</dbReference>
<evidence type="ECO:0000256" key="2">
    <source>
        <dbReference type="ARBA" id="ARBA00022475"/>
    </source>
</evidence>
<feature type="transmembrane region" description="Helical" evidence="7">
    <location>
        <begin position="36"/>
        <end position="58"/>
    </location>
</feature>
<dbReference type="EMBL" id="BSUO01000001">
    <property type="protein sequence ID" value="GMA40336.1"/>
    <property type="molecule type" value="Genomic_DNA"/>
</dbReference>